<dbReference type="EMBL" id="JAGRRH010000007">
    <property type="protein sequence ID" value="KAG7366126.1"/>
    <property type="molecule type" value="Genomic_DNA"/>
</dbReference>
<comment type="caution">
    <text evidence="2">The sequence shown here is derived from an EMBL/GenBank/DDBJ whole genome shotgun (WGS) entry which is preliminary data.</text>
</comment>
<evidence type="ECO:0000313" key="2">
    <source>
        <dbReference type="EMBL" id="KAG7366126.1"/>
    </source>
</evidence>
<name>A0A9K3LSE1_9STRA</name>
<sequence length="258" mass="28183">MRQETREIAGVNVTLSWPNDDDLIVKGVTFLLPGSMVSISEYNGLRDVLIEKDHLVVSFFINVLWPFFDNHQTHARKVRTIFDDLVSLYQNLPQPYSVVGHSVGGKIALLLTAVVDPSRVGVVLALDAVDTNPVQFTNEKGGNFPLKGTLEQVDPPTSATGASVPPDPDSALQSKLRNIPIVLTCTDGGLGIPKNHNAEAIHRFNSTTTTFHRDEHAGHMAYCDNGGRWAGKIMPDIGTKEGNANARKNAQNLIRQLL</sequence>
<proteinExistence type="predicted"/>
<evidence type="ECO:0000313" key="3">
    <source>
        <dbReference type="Proteomes" id="UP000693970"/>
    </source>
</evidence>
<protein>
    <submittedName>
        <fullName evidence="2">Uncharacterized protein</fullName>
    </submittedName>
</protein>
<dbReference type="Proteomes" id="UP000693970">
    <property type="component" value="Unassembled WGS sequence"/>
</dbReference>
<evidence type="ECO:0000256" key="1">
    <source>
        <dbReference type="SAM" id="MobiDB-lite"/>
    </source>
</evidence>
<accession>A0A9K3LSE1</accession>
<reference evidence="2" key="2">
    <citation type="submission" date="2021-04" db="EMBL/GenBank/DDBJ databases">
        <authorList>
            <person name="Podell S."/>
        </authorList>
    </citation>
    <scope>NUCLEOTIDE SEQUENCE</scope>
    <source>
        <strain evidence="2">Hildebrandi</strain>
    </source>
</reference>
<organism evidence="2 3">
    <name type="scientific">Nitzschia inconspicua</name>
    <dbReference type="NCBI Taxonomy" id="303405"/>
    <lineage>
        <taxon>Eukaryota</taxon>
        <taxon>Sar</taxon>
        <taxon>Stramenopiles</taxon>
        <taxon>Ochrophyta</taxon>
        <taxon>Bacillariophyta</taxon>
        <taxon>Bacillariophyceae</taxon>
        <taxon>Bacillariophycidae</taxon>
        <taxon>Bacillariales</taxon>
        <taxon>Bacillariaceae</taxon>
        <taxon>Nitzschia</taxon>
    </lineage>
</organism>
<dbReference type="AlphaFoldDB" id="A0A9K3LSE1"/>
<keyword evidence="3" id="KW-1185">Reference proteome</keyword>
<gene>
    <name evidence="2" type="ORF">IV203_028796</name>
</gene>
<dbReference type="OrthoDB" id="8119704at2759"/>
<feature type="region of interest" description="Disordered" evidence="1">
    <location>
        <begin position="145"/>
        <end position="169"/>
    </location>
</feature>
<reference evidence="2" key="1">
    <citation type="journal article" date="2021" name="Sci. Rep.">
        <title>Diploid genomic architecture of Nitzschia inconspicua, an elite biomass production diatom.</title>
        <authorList>
            <person name="Oliver A."/>
            <person name="Podell S."/>
            <person name="Pinowska A."/>
            <person name="Traller J.C."/>
            <person name="Smith S.R."/>
            <person name="McClure R."/>
            <person name="Beliaev A."/>
            <person name="Bohutskyi P."/>
            <person name="Hill E.A."/>
            <person name="Rabines A."/>
            <person name="Zheng H."/>
            <person name="Allen L.Z."/>
            <person name="Kuo A."/>
            <person name="Grigoriev I.V."/>
            <person name="Allen A.E."/>
            <person name="Hazlebeck D."/>
            <person name="Allen E.E."/>
        </authorList>
    </citation>
    <scope>NUCLEOTIDE SEQUENCE</scope>
    <source>
        <strain evidence="2">Hildebrandi</strain>
    </source>
</reference>